<evidence type="ECO:0008006" key="3">
    <source>
        <dbReference type="Google" id="ProtNLM"/>
    </source>
</evidence>
<dbReference type="AlphaFoldDB" id="A0A7R9QTX0"/>
<dbReference type="EMBL" id="CAJPVJ010014479">
    <property type="protein sequence ID" value="CAG2175380.1"/>
    <property type="molecule type" value="Genomic_DNA"/>
</dbReference>
<dbReference type="EMBL" id="OC929304">
    <property type="protein sequence ID" value="CAD7658194.1"/>
    <property type="molecule type" value="Genomic_DNA"/>
</dbReference>
<dbReference type="Proteomes" id="UP000728032">
    <property type="component" value="Unassembled WGS sequence"/>
</dbReference>
<reference evidence="1" key="1">
    <citation type="submission" date="2020-11" db="EMBL/GenBank/DDBJ databases">
        <authorList>
            <person name="Tran Van P."/>
        </authorList>
    </citation>
    <scope>NUCLEOTIDE SEQUENCE</scope>
</reference>
<name>A0A7R9QTX0_9ACAR</name>
<evidence type="ECO:0000313" key="1">
    <source>
        <dbReference type="EMBL" id="CAD7658194.1"/>
    </source>
</evidence>
<accession>A0A7R9QTX0</accession>
<protein>
    <recommendedName>
        <fullName evidence="3">EGF-like domain-containing protein</fullName>
    </recommendedName>
</protein>
<sequence>MSSILYRNNGTRISRVLSRLNTSVKLATNARIIGNQGLSRHIPVRSKTRWVAYNKGSLKVTVKPLKVTVKLNAIDRRDKRHRKAIEYEVFDKSFALIEKYSKESTNGLSKRFQRDYRRRKARMNWHKVWGRELNDGKGTNIAETATSAYLIGPWVKNSPTLGPHGLAEYSVTVKEEKIFNSFTIRPKICTDLSQCFDVNTIKITPDIKQTSRYGPTVHILDCSKSGIYTDPADPTKDLPNVCRCLPAHYGPKCEMLDYCADKQPGKQYCKSLGDLDCIEDHAENFA</sequence>
<gene>
    <name evidence="1" type="ORF">ONB1V03_LOCUS14817</name>
</gene>
<keyword evidence="2" id="KW-1185">Reference proteome</keyword>
<dbReference type="OrthoDB" id="6536160at2759"/>
<feature type="non-terminal residue" evidence="1">
    <location>
        <position position="1"/>
    </location>
</feature>
<proteinExistence type="predicted"/>
<organism evidence="1">
    <name type="scientific">Oppiella nova</name>
    <dbReference type="NCBI Taxonomy" id="334625"/>
    <lineage>
        <taxon>Eukaryota</taxon>
        <taxon>Metazoa</taxon>
        <taxon>Ecdysozoa</taxon>
        <taxon>Arthropoda</taxon>
        <taxon>Chelicerata</taxon>
        <taxon>Arachnida</taxon>
        <taxon>Acari</taxon>
        <taxon>Acariformes</taxon>
        <taxon>Sarcoptiformes</taxon>
        <taxon>Oribatida</taxon>
        <taxon>Brachypylina</taxon>
        <taxon>Oppioidea</taxon>
        <taxon>Oppiidae</taxon>
        <taxon>Oppiella</taxon>
    </lineage>
</organism>
<evidence type="ECO:0000313" key="2">
    <source>
        <dbReference type="Proteomes" id="UP000728032"/>
    </source>
</evidence>